<dbReference type="InParanoid" id="V5G010"/>
<evidence type="ECO:0000313" key="8">
    <source>
        <dbReference type="Proteomes" id="UP000018001"/>
    </source>
</evidence>
<keyword evidence="8" id="KW-1185">Reference proteome</keyword>
<feature type="transmembrane region" description="Helical" evidence="5">
    <location>
        <begin position="96"/>
        <end position="116"/>
    </location>
</feature>
<organism evidence="7 8">
    <name type="scientific">Byssochlamys spectabilis (strain No. 5 / NBRC 109023)</name>
    <name type="common">Paecilomyces variotii</name>
    <dbReference type="NCBI Taxonomy" id="1356009"/>
    <lineage>
        <taxon>Eukaryota</taxon>
        <taxon>Fungi</taxon>
        <taxon>Dikarya</taxon>
        <taxon>Ascomycota</taxon>
        <taxon>Pezizomycotina</taxon>
        <taxon>Eurotiomycetes</taxon>
        <taxon>Eurotiomycetidae</taxon>
        <taxon>Eurotiales</taxon>
        <taxon>Thermoascaceae</taxon>
        <taxon>Paecilomyces</taxon>
    </lineage>
</organism>
<dbReference type="InterPro" id="IPR008253">
    <property type="entry name" value="Marvel"/>
</dbReference>
<proteinExistence type="predicted"/>
<dbReference type="eggNOG" id="ENOG502SNVK">
    <property type="taxonomic scope" value="Eukaryota"/>
</dbReference>
<evidence type="ECO:0000256" key="5">
    <source>
        <dbReference type="SAM" id="Phobius"/>
    </source>
</evidence>
<dbReference type="PANTHER" id="PTHR37451:SF1">
    <property type="entry name" value="MARVEL DOMAIN-CONTAINING PROTEIN"/>
    <property type="match status" value="1"/>
</dbReference>
<keyword evidence="3 5" id="KW-1133">Transmembrane helix</keyword>
<dbReference type="HOGENOM" id="CLU_109915_3_0_1"/>
<comment type="subcellular location">
    <subcellularLocation>
        <location evidence="1">Membrane</location>
        <topology evidence="1">Multi-pass membrane protein</topology>
    </subcellularLocation>
</comment>
<feature type="transmembrane region" description="Helical" evidence="5">
    <location>
        <begin position="128"/>
        <end position="149"/>
    </location>
</feature>
<keyword evidence="2 5" id="KW-0812">Transmembrane</keyword>
<dbReference type="Pfam" id="PF01284">
    <property type="entry name" value="MARVEL"/>
    <property type="match status" value="1"/>
</dbReference>
<evidence type="ECO:0000313" key="7">
    <source>
        <dbReference type="EMBL" id="GAD95331.1"/>
    </source>
</evidence>
<evidence type="ECO:0000256" key="2">
    <source>
        <dbReference type="ARBA" id="ARBA00022692"/>
    </source>
</evidence>
<protein>
    <recommendedName>
        <fullName evidence="6">MARVEL domain-containing protein</fullName>
    </recommendedName>
</protein>
<dbReference type="EMBL" id="BAUL01000122">
    <property type="protein sequence ID" value="GAD95331.1"/>
    <property type="molecule type" value="Genomic_DNA"/>
</dbReference>
<keyword evidence="4 5" id="KW-0472">Membrane</keyword>
<evidence type="ECO:0000256" key="3">
    <source>
        <dbReference type="ARBA" id="ARBA00022989"/>
    </source>
</evidence>
<comment type="caution">
    <text evidence="7">The sequence shown here is derived from an EMBL/GenBank/DDBJ whole genome shotgun (WGS) entry which is preliminary data.</text>
</comment>
<dbReference type="Proteomes" id="UP000018001">
    <property type="component" value="Unassembled WGS sequence"/>
</dbReference>
<name>V5G010_BYSSN</name>
<dbReference type="GO" id="GO:0016020">
    <property type="term" value="C:membrane"/>
    <property type="evidence" value="ECO:0007669"/>
    <property type="project" value="UniProtKB-SubCell"/>
</dbReference>
<gene>
    <name evidence="7" type="ORF">PVAR5_3973</name>
</gene>
<dbReference type="PANTHER" id="PTHR37451">
    <property type="entry name" value="MARVEL DOMAIN"/>
    <property type="match status" value="1"/>
</dbReference>
<feature type="domain" description="MARVEL" evidence="6">
    <location>
        <begin position="10"/>
        <end position="149"/>
    </location>
</feature>
<accession>V5G010</accession>
<evidence type="ECO:0000256" key="1">
    <source>
        <dbReference type="ARBA" id="ARBA00004141"/>
    </source>
</evidence>
<dbReference type="OrthoDB" id="2117453at2759"/>
<dbReference type="AlphaFoldDB" id="V5G010"/>
<evidence type="ECO:0000256" key="4">
    <source>
        <dbReference type="ARBA" id="ARBA00023136"/>
    </source>
</evidence>
<evidence type="ECO:0000259" key="6">
    <source>
        <dbReference type="Pfam" id="PF01284"/>
    </source>
</evidence>
<feature type="transmembrane region" description="Helical" evidence="5">
    <location>
        <begin position="12"/>
        <end position="33"/>
    </location>
</feature>
<sequence length="166" mass="18005">MAVSNENATLGYALRALQAIFAIIVMGTDGYAIHMFRGHTVYEHFVFGNFYDYEGVPDGWGFLMFCAGWTVLVIIFHPIAVCFLDCLLIRYVRAAVEAVAVLSWLAGFIAVAVQISTNTCANGQHSCGVLIAATVFGALEWLLFMVTAAQSVRLVVNSSPKPTSTT</sequence>
<feature type="transmembrane region" description="Helical" evidence="5">
    <location>
        <begin position="60"/>
        <end position="84"/>
    </location>
</feature>
<reference evidence="8" key="1">
    <citation type="journal article" date="2014" name="Genome Announc.">
        <title>Draft genome sequence of the formaldehyde-resistant fungus Byssochlamys spectabilis No. 5 (anamorph Paecilomyces variotii No. 5) (NBRC109023).</title>
        <authorList>
            <person name="Oka T."/>
            <person name="Ekino K."/>
            <person name="Fukuda K."/>
            <person name="Nomura Y."/>
        </authorList>
    </citation>
    <scope>NUCLEOTIDE SEQUENCE [LARGE SCALE GENOMIC DNA]</scope>
    <source>
        <strain evidence="8">No. 5 / NBRC 109023</strain>
    </source>
</reference>